<evidence type="ECO:0000313" key="2">
    <source>
        <dbReference type="EMBL" id="EGG11686.1"/>
    </source>
</evidence>
<dbReference type="KEGG" id="mlr:MELLADRAFT_59594"/>
<sequence>MSMDDRISAADANLRQTRGSSAQLGVQPVPGLEVQKRKKRGGGVEDTIDEVEEGGGGQETNKVGGGQVGNGSGGQRANPQLMQVGGDQGQKGLMDSDDDHESYKPGADKGKGPGGEESEGDELASKSLGKGILY</sequence>
<keyword evidence="3" id="KW-1185">Reference proteome</keyword>
<dbReference type="GeneID" id="18929386"/>
<feature type="compositionally biased region" description="Basic and acidic residues" evidence="1">
    <location>
        <begin position="101"/>
        <end position="111"/>
    </location>
</feature>
<protein>
    <submittedName>
        <fullName evidence="2">Uncharacterized protein</fullName>
    </submittedName>
</protein>
<name>F4R834_MELLP</name>
<accession>F4R834</accession>
<proteinExistence type="predicted"/>
<dbReference type="Proteomes" id="UP000001072">
    <property type="component" value="Unassembled WGS sequence"/>
</dbReference>
<dbReference type="InParanoid" id="F4R834"/>
<dbReference type="VEuPathDB" id="FungiDB:MELLADRAFT_59594"/>
<dbReference type="EMBL" id="GL883092">
    <property type="protein sequence ID" value="EGG11686.1"/>
    <property type="molecule type" value="Genomic_DNA"/>
</dbReference>
<feature type="region of interest" description="Disordered" evidence="1">
    <location>
        <begin position="1"/>
        <end position="134"/>
    </location>
</feature>
<feature type="compositionally biased region" description="Gly residues" evidence="1">
    <location>
        <begin position="54"/>
        <end position="74"/>
    </location>
</feature>
<evidence type="ECO:0000313" key="3">
    <source>
        <dbReference type="Proteomes" id="UP000001072"/>
    </source>
</evidence>
<dbReference type="RefSeq" id="XP_007405321.1">
    <property type="nucleotide sequence ID" value="XM_007405259.1"/>
</dbReference>
<dbReference type="HOGENOM" id="CLU_1896687_0_0_1"/>
<reference evidence="3" key="1">
    <citation type="journal article" date="2011" name="Proc. Natl. Acad. Sci. U.S.A.">
        <title>Obligate biotrophy features unraveled by the genomic analysis of rust fungi.</title>
        <authorList>
            <person name="Duplessis S."/>
            <person name="Cuomo C.A."/>
            <person name="Lin Y.-C."/>
            <person name="Aerts A."/>
            <person name="Tisserant E."/>
            <person name="Veneault-Fourrey C."/>
            <person name="Joly D.L."/>
            <person name="Hacquard S."/>
            <person name="Amselem J."/>
            <person name="Cantarel B.L."/>
            <person name="Chiu R."/>
            <person name="Coutinho P.M."/>
            <person name="Feau N."/>
            <person name="Field M."/>
            <person name="Frey P."/>
            <person name="Gelhaye E."/>
            <person name="Goldberg J."/>
            <person name="Grabherr M.G."/>
            <person name="Kodira C.D."/>
            <person name="Kohler A."/>
            <person name="Kuees U."/>
            <person name="Lindquist E.A."/>
            <person name="Lucas S.M."/>
            <person name="Mago R."/>
            <person name="Mauceli E."/>
            <person name="Morin E."/>
            <person name="Murat C."/>
            <person name="Pangilinan J.L."/>
            <person name="Park R."/>
            <person name="Pearson M."/>
            <person name="Quesneville H."/>
            <person name="Rouhier N."/>
            <person name="Sakthikumar S."/>
            <person name="Salamov A.A."/>
            <person name="Schmutz J."/>
            <person name="Selles B."/>
            <person name="Shapiro H."/>
            <person name="Tanguay P."/>
            <person name="Tuskan G.A."/>
            <person name="Henrissat B."/>
            <person name="Van de Peer Y."/>
            <person name="Rouze P."/>
            <person name="Ellis J.G."/>
            <person name="Dodds P.N."/>
            <person name="Schein J.E."/>
            <person name="Zhong S."/>
            <person name="Hamelin R.C."/>
            <person name="Grigoriev I.V."/>
            <person name="Szabo L.J."/>
            <person name="Martin F."/>
        </authorList>
    </citation>
    <scope>NUCLEOTIDE SEQUENCE [LARGE SCALE GENOMIC DNA]</scope>
    <source>
        <strain evidence="3">98AG31 / pathotype 3-4-7</strain>
    </source>
</reference>
<gene>
    <name evidence="2" type="ORF">MELLADRAFT_59594</name>
</gene>
<evidence type="ECO:0000256" key="1">
    <source>
        <dbReference type="SAM" id="MobiDB-lite"/>
    </source>
</evidence>
<dbReference type="AlphaFoldDB" id="F4R834"/>
<organism evidence="3">
    <name type="scientific">Melampsora larici-populina (strain 98AG31 / pathotype 3-4-7)</name>
    <name type="common">Poplar leaf rust fungus</name>
    <dbReference type="NCBI Taxonomy" id="747676"/>
    <lineage>
        <taxon>Eukaryota</taxon>
        <taxon>Fungi</taxon>
        <taxon>Dikarya</taxon>
        <taxon>Basidiomycota</taxon>
        <taxon>Pucciniomycotina</taxon>
        <taxon>Pucciniomycetes</taxon>
        <taxon>Pucciniales</taxon>
        <taxon>Melampsoraceae</taxon>
        <taxon>Melampsora</taxon>
    </lineage>
</organism>
<feature type="compositionally biased region" description="Polar residues" evidence="1">
    <location>
        <begin position="14"/>
        <end position="24"/>
    </location>
</feature>